<comment type="caution">
    <text evidence="2">The sequence shown here is derived from an EMBL/GenBank/DDBJ whole genome shotgun (WGS) entry which is preliminary data.</text>
</comment>
<dbReference type="PANTHER" id="PTHR11236:SF50">
    <property type="entry name" value="AMINODEOXYCHORISMATE SYNTHASE COMPONENT 1"/>
    <property type="match status" value="1"/>
</dbReference>
<proteinExistence type="predicted"/>
<dbReference type="PANTHER" id="PTHR11236">
    <property type="entry name" value="AMINOBENZOATE/ANTHRANILATE SYNTHASE"/>
    <property type="match status" value="1"/>
</dbReference>
<dbReference type="GO" id="GO:0046820">
    <property type="term" value="F:4-amino-4-deoxychorismate synthase activity"/>
    <property type="evidence" value="ECO:0007669"/>
    <property type="project" value="TreeGrafter"/>
</dbReference>
<reference evidence="2" key="1">
    <citation type="journal article" date="2014" name="Int. J. Syst. Evol. Microbiol.">
        <title>Complete genome sequence of Corynebacterium casei LMG S-19264T (=DSM 44701T), isolated from a smear-ripened cheese.</title>
        <authorList>
            <consortium name="US DOE Joint Genome Institute (JGI-PGF)"/>
            <person name="Walter F."/>
            <person name="Albersmeier A."/>
            <person name="Kalinowski J."/>
            <person name="Ruckert C."/>
        </authorList>
    </citation>
    <scope>NUCLEOTIDE SEQUENCE</scope>
    <source>
        <strain evidence="2">CGMCC 1.6333</strain>
    </source>
</reference>
<name>A0A917WWK0_9BACI</name>
<protein>
    <submittedName>
        <fullName evidence="2">Aminodeoxychorismate synthase, component I</fullName>
    </submittedName>
</protein>
<evidence type="ECO:0000313" key="2">
    <source>
        <dbReference type="EMBL" id="GGM36337.1"/>
    </source>
</evidence>
<evidence type="ECO:0000259" key="1">
    <source>
        <dbReference type="Pfam" id="PF00425"/>
    </source>
</evidence>
<dbReference type="Pfam" id="PF00425">
    <property type="entry name" value="Chorismate_bind"/>
    <property type="match status" value="1"/>
</dbReference>
<gene>
    <name evidence="2" type="ORF">GCM10011351_23030</name>
</gene>
<dbReference type="InterPro" id="IPR001544">
    <property type="entry name" value="Aminotrans_IV"/>
</dbReference>
<dbReference type="RefSeq" id="WP_117155935.1">
    <property type="nucleotide sequence ID" value="NZ_BMLG01000013.1"/>
</dbReference>
<accession>A0A917WWK0</accession>
<dbReference type="InterPro" id="IPR005802">
    <property type="entry name" value="ADC_synth_comp_1"/>
</dbReference>
<reference evidence="2" key="2">
    <citation type="submission" date="2020-09" db="EMBL/GenBank/DDBJ databases">
        <authorList>
            <person name="Sun Q."/>
            <person name="Zhou Y."/>
        </authorList>
    </citation>
    <scope>NUCLEOTIDE SEQUENCE</scope>
    <source>
        <strain evidence="2">CGMCC 1.6333</strain>
    </source>
</reference>
<dbReference type="GO" id="GO:0000162">
    <property type="term" value="P:L-tryptophan biosynthetic process"/>
    <property type="evidence" value="ECO:0007669"/>
    <property type="project" value="TreeGrafter"/>
</dbReference>
<feature type="domain" description="Chorismate-utilising enzyme C-terminal" evidence="1">
    <location>
        <begin position="114"/>
        <end position="369"/>
    </location>
</feature>
<dbReference type="Gene3D" id="3.20.10.10">
    <property type="entry name" value="D-amino Acid Aminotransferase, subunit A, domain 2"/>
    <property type="match status" value="1"/>
</dbReference>
<dbReference type="InterPro" id="IPR043132">
    <property type="entry name" value="BCAT-like_C"/>
</dbReference>
<dbReference type="SUPFAM" id="SSF56322">
    <property type="entry name" value="ADC synthase"/>
    <property type="match status" value="1"/>
</dbReference>
<dbReference type="NCBIfam" id="TIGR00553">
    <property type="entry name" value="pabB"/>
    <property type="match status" value="1"/>
</dbReference>
<dbReference type="Gene3D" id="3.60.120.10">
    <property type="entry name" value="Anthranilate synthase"/>
    <property type="match status" value="1"/>
</dbReference>
<dbReference type="Gene3D" id="3.30.470.10">
    <property type="match status" value="1"/>
</dbReference>
<dbReference type="OrthoDB" id="9803598at2"/>
<dbReference type="AlphaFoldDB" id="A0A917WWK0"/>
<dbReference type="PRINTS" id="PR00095">
    <property type="entry name" value="ANTSNTHASEI"/>
</dbReference>
<dbReference type="EMBL" id="BMLG01000013">
    <property type="protein sequence ID" value="GGM36337.1"/>
    <property type="molecule type" value="Genomic_DNA"/>
</dbReference>
<keyword evidence="3" id="KW-1185">Reference proteome</keyword>
<dbReference type="InterPro" id="IPR036038">
    <property type="entry name" value="Aminotransferase-like"/>
</dbReference>
<organism evidence="2 3">
    <name type="scientific">Paraliobacillus quinghaiensis</name>
    <dbReference type="NCBI Taxonomy" id="470815"/>
    <lineage>
        <taxon>Bacteria</taxon>
        <taxon>Bacillati</taxon>
        <taxon>Bacillota</taxon>
        <taxon>Bacilli</taxon>
        <taxon>Bacillales</taxon>
        <taxon>Bacillaceae</taxon>
        <taxon>Paraliobacillus</taxon>
    </lineage>
</organism>
<dbReference type="InterPro" id="IPR005801">
    <property type="entry name" value="ADC_synthase"/>
</dbReference>
<dbReference type="InterPro" id="IPR019999">
    <property type="entry name" value="Anth_synth_I-like"/>
</dbReference>
<sequence length="581" mass="66512">MQAQDPILFFEFEDDLGSSNPVLFTNPIKIFQTSDLAEIPSIFSEVEQAIDDGFYVAGYVSYEAAPAFESRYNVQTGAILPLVWFATYKEPSASELNQSKQAYSVSDWSFITNYQNYHEGIKAIKQAIARGDTYQVNYTTRMRANFSGEDLAFYQQLVKNQQAPYGAYLNIGDFQILSASPELFFRVKGEKVTTKPMKGTIHRGRYLKEDYQLMKQLKSSEKERAENMMIVDLLRNDLGKIAVPGTVTVSKLLDVESYPTVNQMTSTITAELQAKTTLFDWFKALFPCGSITGAPKIKTMEYIADLEKTPREVYCGAIGYITPEREAVFNVPIRTVVIDKKEQTATYGVGGGVTWDSTVKNEYEEMRTKAKMLTEDRQDFQLLESILLEDSNYPLLDYHMKRLTDSAHYFNYPNLKEKINESLDKVKTNYPKGKYKVRLLTDQYGEVSLDVKPVEELRDKVMCILAKAPIDDRNPYLYHKTTNRKQYEVHTSGEPSIFSTLLWNERKEITEFTFGNVVVEYNGNYYTPPVDSGLLSGTFRQYLLDTGVITEKTIKIEDLEQIDRVWFINSVRGWIQVELSS</sequence>
<dbReference type="InterPro" id="IPR043131">
    <property type="entry name" value="BCAT-like_N"/>
</dbReference>
<evidence type="ECO:0000313" key="3">
    <source>
        <dbReference type="Proteomes" id="UP000618460"/>
    </source>
</evidence>
<dbReference type="Pfam" id="PF01063">
    <property type="entry name" value="Aminotran_4"/>
    <property type="match status" value="1"/>
</dbReference>
<dbReference type="InterPro" id="IPR015890">
    <property type="entry name" value="Chorismate_C"/>
</dbReference>
<dbReference type="GO" id="GO:0009396">
    <property type="term" value="P:folic acid-containing compound biosynthetic process"/>
    <property type="evidence" value="ECO:0007669"/>
    <property type="project" value="InterPro"/>
</dbReference>
<dbReference type="Proteomes" id="UP000618460">
    <property type="component" value="Unassembled WGS sequence"/>
</dbReference>
<dbReference type="SUPFAM" id="SSF56752">
    <property type="entry name" value="D-aminoacid aminotransferase-like PLP-dependent enzymes"/>
    <property type="match status" value="1"/>
</dbReference>